<feature type="transmembrane region" description="Helical" evidence="1">
    <location>
        <begin position="12"/>
        <end position="33"/>
    </location>
</feature>
<name>Q56XS4_ARATH</name>
<feature type="transmembrane region" description="Helical" evidence="1">
    <location>
        <begin position="39"/>
        <end position="58"/>
    </location>
</feature>
<evidence type="ECO:0000256" key="1">
    <source>
        <dbReference type="SAM" id="Phobius"/>
    </source>
</evidence>
<reference evidence="2" key="1">
    <citation type="submission" date="2005-03" db="EMBL/GenBank/DDBJ databases">
        <title>Large-scale analysis of RIKEN Arabidopsis full-length (RAFL) cDNAs.</title>
        <authorList>
            <person name="Totoki Y."/>
            <person name="Seki M."/>
            <person name="Ishida J."/>
            <person name="Nakajima M."/>
            <person name="Enju A."/>
            <person name="Kamiya A."/>
            <person name="Narusaka M."/>
            <person name="Shin-i T."/>
            <person name="Nakagawa M."/>
            <person name="Sakamoto N."/>
            <person name="Oishi K."/>
            <person name="Kohara Y."/>
            <person name="Kobayashi M."/>
            <person name="Toyoda A."/>
            <person name="Sakaki Y."/>
            <person name="Sakurai T."/>
            <person name="Iida K."/>
            <person name="Akiyama K."/>
            <person name="Satou M."/>
            <person name="Toyoda T."/>
            <person name="Konagaya A."/>
            <person name="Carninci P."/>
            <person name="Kawai J."/>
            <person name="Hayashizaki Y."/>
            <person name="Shinozaki K."/>
        </authorList>
    </citation>
    <scope>NUCLEOTIDE SEQUENCE</scope>
</reference>
<evidence type="ECO:0000313" key="3">
    <source>
        <dbReference type="EMBL" id="BAF02247.1"/>
    </source>
</evidence>
<keyword evidence="1" id="KW-0812">Transmembrane</keyword>
<dbReference type="AlphaFoldDB" id="Q56XS4"/>
<accession>Q56XS4</accession>
<organism evidence="2">
    <name type="scientific">Arabidopsis thaliana</name>
    <name type="common">Mouse-ear cress</name>
    <dbReference type="NCBI Taxonomy" id="3702"/>
    <lineage>
        <taxon>Eukaryota</taxon>
        <taxon>Viridiplantae</taxon>
        <taxon>Streptophyta</taxon>
        <taxon>Embryophyta</taxon>
        <taxon>Tracheophyta</taxon>
        <taxon>Spermatophyta</taxon>
        <taxon>Magnoliopsida</taxon>
        <taxon>eudicotyledons</taxon>
        <taxon>Gunneridae</taxon>
        <taxon>Pentapetalae</taxon>
        <taxon>rosids</taxon>
        <taxon>malvids</taxon>
        <taxon>Brassicales</taxon>
        <taxon>Brassicaceae</taxon>
        <taxon>Camelineae</taxon>
        <taxon>Arabidopsis</taxon>
    </lineage>
</organism>
<dbReference type="EMBL" id="AK221599">
    <property type="protein sequence ID" value="BAD95142.1"/>
    <property type="molecule type" value="mRNA"/>
</dbReference>
<keyword evidence="1" id="KW-1133">Transmembrane helix</keyword>
<protein>
    <submittedName>
        <fullName evidence="2">Uncharacterized protein</fullName>
    </submittedName>
</protein>
<reference evidence="3" key="2">
    <citation type="submission" date="2006-07" db="EMBL/GenBank/DDBJ databases">
        <title>Large-scale analysis of RIKEN Arabidopsis full-length (RAFL) cDNAs.</title>
        <authorList>
            <person name="Totoki Y."/>
            <person name="Seki M."/>
            <person name="Ishida J."/>
            <person name="Nakajima M."/>
            <person name="Enju A."/>
            <person name="Morosawa T."/>
            <person name="Kamiya A."/>
            <person name="Narusaka M."/>
            <person name="Shin-i T."/>
            <person name="Nakagawa M."/>
            <person name="Sakamoto N."/>
            <person name="Oishi K."/>
            <person name="Kohara Y."/>
            <person name="Kobayashi M."/>
            <person name="Toyoda A."/>
            <person name="Sakaki Y."/>
            <person name="Sakurai T."/>
            <person name="Iida K."/>
            <person name="Akiyama K."/>
            <person name="Satou M."/>
            <person name="Toyoda T."/>
            <person name="Konagaya A."/>
            <person name="Carninci P."/>
            <person name="Kawai J."/>
            <person name="Hayashizaki Y."/>
            <person name="Shinozaki K."/>
        </authorList>
    </citation>
    <scope>NUCLEOTIDE SEQUENCE</scope>
</reference>
<dbReference type="EMBL" id="AK230451">
    <property type="protein sequence ID" value="BAF02247.1"/>
    <property type="molecule type" value="mRNA"/>
</dbReference>
<proteinExistence type="evidence at transcript level"/>
<sequence length="70" mass="7560">MSIYSLLEGRLRFFFIRFSPISESAFVVVGIFKVPLTDMAMAGTVPVPVAAIIAGSAFSNNHRIVSPSDL</sequence>
<keyword evidence="1" id="KW-0472">Membrane</keyword>
<evidence type="ECO:0000313" key="2">
    <source>
        <dbReference type="EMBL" id="BAD95142.1"/>
    </source>
</evidence>